<comment type="subcellular location">
    <subcellularLocation>
        <location evidence="7 8">Cell membrane</location>
        <topology evidence="7 8">Multi-pass membrane protein</topology>
    </subcellularLocation>
    <subcellularLocation>
        <location evidence="1">Membrane</location>
        <topology evidence="1">Multi-pass membrane protein</topology>
    </subcellularLocation>
</comment>
<comment type="function">
    <text evidence="7">NDH-1 shuttles electrons from NADH, via FMN and iron-sulfur (Fe-S) centers, to quinones in the respiratory chain. The immediate electron acceptor for the enzyme in this species is believed to be ubiquinone. Couples the redox reaction to proton translocation (for every two electrons transferred, four hydrogen ions are translocated across the cytoplasmic membrane), and thus conserves the redox energy in a proton gradient.</text>
</comment>
<dbReference type="HAMAP" id="MF_01394">
    <property type="entry name" value="NDH1_NuoA"/>
    <property type="match status" value="1"/>
</dbReference>
<evidence type="ECO:0000256" key="7">
    <source>
        <dbReference type="HAMAP-Rule" id="MF_01394"/>
    </source>
</evidence>
<evidence type="ECO:0000256" key="3">
    <source>
        <dbReference type="ARBA" id="ARBA00022448"/>
    </source>
</evidence>
<name>A0A1J5DK96_9BACT</name>
<dbReference type="EMBL" id="MNYI01000235">
    <property type="protein sequence ID" value="OIP36649.1"/>
    <property type="molecule type" value="Genomic_DNA"/>
</dbReference>
<comment type="catalytic activity">
    <reaction evidence="7 8">
        <text>a quinone + NADH + 5 H(+)(in) = a quinol + NAD(+) + 4 H(+)(out)</text>
        <dbReference type="Rhea" id="RHEA:57888"/>
        <dbReference type="ChEBI" id="CHEBI:15378"/>
        <dbReference type="ChEBI" id="CHEBI:24646"/>
        <dbReference type="ChEBI" id="CHEBI:57540"/>
        <dbReference type="ChEBI" id="CHEBI:57945"/>
        <dbReference type="ChEBI" id="CHEBI:132124"/>
    </reaction>
</comment>
<evidence type="ECO:0000313" key="10">
    <source>
        <dbReference type="Proteomes" id="UP000183085"/>
    </source>
</evidence>
<dbReference type="Pfam" id="PF00507">
    <property type="entry name" value="Oxidored_q4"/>
    <property type="match status" value="1"/>
</dbReference>
<dbReference type="InterPro" id="IPR023043">
    <property type="entry name" value="NAD(P)H_OxRDtase_bac/plastid"/>
</dbReference>
<keyword evidence="7" id="KW-1003">Cell membrane</keyword>
<comment type="similarity">
    <text evidence="2 7 8">Belongs to the complex I subunit 3 family.</text>
</comment>
<keyword evidence="7" id="KW-1278">Translocase</keyword>
<keyword evidence="4 7" id="KW-0812">Transmembrane</keyword>
<dbReference type="InterPro" id="IPR000440">
    <property type="entry name" value="NADH_UbQ/plastoQ_OxRdtase_su3"/>
</dbReference>
<dbReference type="EC" id="7.1.1.-" evidence="7"/>
<evidence type="ECO:0000256" key="6">
    <source>
        <dbReference type="ARBA" id="ARBA00023136"/>
    </source>
</evidence>
<dbReference type="STRING" id="1817895.AUJ95_09245"/>
<keyword evidence="7 8" id="KW-0874">Quinone</keyword>
<dbReference type="GO" id="GO:0048038">
    <property type="term" value="F:quinone binding"/>
    <property type="evidence" value="ECO:0007669"/>
    <property type="project" value="UniProtKB-KW"/>
</dbReference>
<keyword evidence="3 7" id="KW-0813">Transport</keyword>
<dbReference type="GO" id="GO:0005886">
    <property type="term" value="C:plasma membrane"/>
    <property type="evidence" value="ECO:0007669"/>
    <property type="project" value="UniProtKB-SubCell"/>
</dbReference>
<feature type="transmembrane region" description="Helical" evidence="7">
    <location>
        <begin position="63"/>
        <end position="84"/>
    </location>
</feature>
<dbReference type="Gene3D" id="1.20.58.1610">
    <property type="entry name" value="NADH:ubiquinone/plastoquinone oxidoreductase, chain 3"/>
    <property type="match status" value="1"/>
</dbReference>
<evidence type="ECO:0000256" key="2">
    <source>
        <dbReference type="ARBA" id="ARBA00008472"/>
    </source>
</evidence>
<organism evidence="9 10">
    <name type="scientific">Candidatus Desantisbacteria bacterium CG2_30_40_21</name>
    <dbReference type="NCBI Taxonomy" id="1817895"/>
    <lineage>
        <taxon>Bacteria</taxon>
        <taxon>Candidatus Desantisiibacteriota</taxon>
    </lineage>
</organism>
<proteinExistence type="inferred from homology"/>
<keyword evidence="7" id="KW-0830">Ubiquinone</keyword>
<evidence type="ECO:0000256" key="4">
    <source>
        <dbReference type="ARBA" id="ARBA00022692"/>
    </source>
</evidence>
<accession>A0A1J5DK96</accession>
<keyword evidence="7 8" id="KW-0520">NAD</keyword>
<dbReference type="Proteomes" id="UP000183085">
    <property type="component" value="Unassembled WGS sequence"/>
</dbReference>
<reference evidence="9 10" key="1">
    <citation type="journal article" date="2016" name="Environ. Microbiol.">
        <title>Genomic resolution of a cold subsurface aquifer community provides metabolic insights for novel microbes adapted to high CO concentrations.</title>
        <authorList>
            <person name="Probst A.J."/>
            <person name="Castelle C.J."/>
            <person name="Singh A."/>
            <person name="Brown C.T."/>
            <person name="Anantharaman K."/>
            <person name="Sharon I."/>
            <person name="Hug L.A."/>
            <person name="Burstein D."/>
            <person name="Emerson J.B."/>
            <person name="Thomas B.C."/>
            <person name="Banfield J.F."/>
        </authorList>
    </citation>
    <scope>NUCLEOTIDE SEQUENCE [LARGE SCALE GENOMIC DNA]</scope>
    <source>
        <strain evidence="9">CG2_30_40_21</strain>
    </source>
</reference>
<gene>
    <name evidence="7" type="primary">nuoA</name>
    <name evidence="9" type="ORF">AUJ95_09245</name>
</gene>
<dbReference type="AlphaFoldDB" id="A0A1J5DK96"/>
<dbReference type="GO" id="GO:0030964">
    <property type="term" value="C:NADH dehydrogenase complex"/>
    <property type="evidence" value="ECO:0007669"/>
    <property type="project" value="TreeGrafter"/>
</dbReference>
<dbReference type="PANTHER" id="PTHR11058:SF9">
    <property type="entry name" value="NADH-UBIQUINONE OXIDOREDUCTASE CHAIN 3"/>
    <property type="match status" value="1"/>
</dbReference>
<dbReference type="GO" id="GO:0008137">
    <property type="term" value="F:NADH dehydrogenase (ubiquinone) activity"/>
    <property type="evidence" value="ECO:0007669"/>
    <property type="project" value="InterPro"/>
</dbReference>
<evidence type="ECO:0000313" key="9">
    <source>
        <dbReference type="EMBL" id="OIP36649.1"/>
    </source>
</evidence>
<comment type="subunit">
    <text evidence="7">NDH-1 is composed of 14 different subunits. Subunits NuoA, H, J, K, L, M, N constitute the membrane sector of the complex.</text>
</comment>
<comment type="caution">
    <text evidence="9">The sequence shown here is derived from an EMBL/GenBank/DDBJ whole genome shotgun (WGS) entry which is preliminary data.</text>
</comment>
<feature type="transmembrane region" description="Helical" evidence="7">
    <location>
        <begin position="90"/>
        <end position="113"/>
    </location>
</feature>
<evidence type="ECO:0000256" key="5">
    <source>
        <dbReference type="ARBA" id="ARBA00022989"/>
    </source>
</evidence>
<evidence type="ECO:0000256" key="8">
    <source>
        <dbReference type="RuleBase" id="RU003639"/>
    </source>
</evidence>
<keyword evidence="5 7" id="KW-1133">Transmembrane helix</keyword>
<protein>
    <recommendedName>
        <fullName evidence="7">NADH-quinone oxidoreductase subunit A</fullName>
        <ecNumber evidence="7">7.1.1.-</ecNumber>
    </recommendedName>
    <alternativeName>
        <fullName evidence="7">NADH dehydrogenase I subunit A</fullName>
    </alternativeName>
    <alternativeName>
        <fullName evidence="7">NDH-1 subunit A</fullName>
    </alternativeName>
    <alternativeName>
        <fullName evidence="7">NUO1</fullName>
    </alternativeName>
</protein>
<feature type="transmembrane region" description="Helical" evidence="7">
    <location>
        <begin position="12"/>
        <end position="32"/>
    </location>
</feature>
<dbReference type="InterPro" id="IPR038430">
    <property type="entry name" value="NDAH_ubi_oxred_su3_sf"/>
</dbReference>
<dbReference type="PANTHER" id="PTHR11058">
    <property type="entry name" value="NADH-UBIQUINONE OXIDOREDUCTASE CHAIN 3"/>
    <property type="match status" value="1"/>
</dbReference>
<dbReference type="GO" id="GO:0050136">
    <property type="term" value="F:NADH dehydrogenase (quinone) (non-electrogenic) activity"/>
    <property type="evidence" value="ECO:0007669"/>
    <property type="project" value="UniProtKB-UniRule"/>
</dbReference>
<keyword evidence="6 7" id="KW-0472">Membrane</keyword>
<sequence>MMKLLADYGWVILFMGLGMLFVFGGYVTSWFIRPSNPSPKKLFTYECGEVPVGSSWVQFNMRYYLFALIFVIFDVEVAFLFPWAVVFKELGLVAFVEMAIFIVILLIGLLYAWRKGVLKWN</sequence>
<evidence type="ECO:0000256" key="1">
    <source>
        <dbReference type="ARBA" id="ARBA00004141"/>
    </source>
</evidence>